<evidence type="ECO:0000313" key="1">
    <source>
        <dbReference type="EMBL" id="TWR85140.1"/>
    </source>
</evidence>
<accession>A0ABY3GED6</accession>
<dbReference type="Proteomes" id="UP000318428">
    <property type="component" value="Unassembled WGS sequence"/>
</dbReference>
<proteinExistence type="predicted"/>
<evidence type="ECO:0000313" key="2">
    <source>
        <dbReference type="Proteomes" id="UP000318428"/>
    </source>
</evidence>
<sequence>MNSCQRFEHRPNTRIITPGELSQEFSEPEFLRLQLSSKVMKKSLDIGSLAYFIRGKNERASDSRGVPVVTSSFVEGRREMILRLMESWVGIRDHSVLNYFIRTEYLVNWLNESGYKEIFASEVHAQQAYRDFTKHLNHCIHMQQMKPVTAYNYQISAISVVENLYPESSHKILSGAIRINPGKGSPAPSADHVELYKDVFLAIARQCADFVINNKKYPCVINVRDYEVVVYPSTCGTVGPFKEGPPVYNAAEHRISTLEEYMDAAARLGRHGVAKRDANRTLAKAEQNLVVANGDARNWHRFELAGLAAKAYAGLFLLITGASPTEFGQFYYEDALEVIKSPLKKELSAVKFRAGGKSNFYNIGRENGLPLLKEYLKLREWILNGERHDRLFFSWSKNRNSGGVTGFGELPVSDAMGKFYKSIRGVFLGPNLPSLSPRKMRKHKSNELHFARMSPSTVAASLNHSEEVNLSTYAVGTPEQQQVEFGQFWESMRHAAYVLRERSQKAAEIMIATAAGHCDGFNQPAAIAGAEALVKPNCRTQYGCLYCEHYVCHSDEEDLHKLLSLQYVVNAVRTVAPDFAHAETLFKELSIRIEFIIDALSERSGSVKQTAEKVKAKVFEYGELTAFWEARLSRYEKIGVVF</sequence>
<organism evidence="1 2">
    <name type="scientific">Pseudomonas saxonica</name>
    <dbReference type="NCBI Taxonomy" id="2600598"/>
    <lineage>
        <taxon>Bacteria</taxon>
        <taxon>Pseudomonadati</taxon>
        <taxon>Pseudomonadota</taxon>
        <taxon>Gammaproteobacteria</taxon>
        <taxon>Pseudomonadales</taxon>
        <taxon>Pseudomonadaceae</taxon>
        <taxon>Pseudomonas</taxon>
    </lineage>
</organism>
<dbReference type="RefSeq" id="WP_146387808.1">
    <property type="nucleotide sequence ID" value="NZ_VFIO01000015.1"/>
</dbReference>
<evidence type="ECO:0008006" key="3">
    <source>
        <dbReference type="Google" id="ProtNLM"/>
    </source>
</evidence>
<keyword evidence="2" id="KW-1185">Reference proteome</keyword>
<comment type="caution">
    <text evidence="1">The sequence shown here is derived from an EMBL/GenBank/DDBJ whole genome shotgun (WGS) entry which is preliminary data.</text>
</comment>
<name>A0ABY3GED6_9PSED</name>
<reference evidence="1 2" key="1">
    <citation type="submission" date="2019-06" db="EMBL/GenBank/DDBJ databases">
        <title>Pseudomonas bimorpha sp. nov. isolated from bovine raw milk and skim milk concentrate.</title>
        <authorList>
            <person name="Hofmann K."/>
            <person name="Huptas C."/>
            <person name="Doll E."/>
            <person name="Scherer S."/>
            <person name="Wenning M."/>
        </authorList>
    </citation>
    <scope>NUCLEOTIDE SEQUENCE [LARGE SCALE GENOMIC DNA]</scope>
    <source>
        <strain evidence="1 2">DSM 108989</strain>
    </source>
</reference>
<gene>
    <name evidence="1" type="ORF">FJD38_22985</name>
</gene>
<protein>
    <recommendedName>
        <fullName evidence="3">Integrase</fullName>
    </recommendedName>
</protein>
<dbReference type="EMBL" id="VFIO01000015">
    <property type="protein sequence ID" value="TWR85140.1"/>
    <property type="molecule type" value="Genomic_DNA"/>
</dbReference>